<keyword evidence="9" id="KW-0408">Iron</keyword>
<evidence type="ECO:0000256" key="6">
    <source>
        <dbReference type="ARBA" id="ARBA00022617"/>
    </source>
</evidence>
<evidence type="ECO:0000256" key="12">
    <source>
        <dbReference type="PIRSR" id="PIRSR600823-4"/>
    </source>
</evidence>
<evidence type="ECO:0000256" key="7">
    <source>
        <dbReference type="ARBA" id="ARBA00022723"/>
    </source>
</evidence>
<evidence type="ECO:0000256" key="5">
    <source>
        <dbReference type="ARBA" id="ARBA00022559"/>
    </source>
</evidence>
<dbReference type="AlphaFoldDB" id="A0A498HBV9"/>
<dbReference type="PROSITE" id="PS00436">
    <property type="entry name" value="PEROXIDASE_2"/>
    <property type="match status" value="1"/>
</dbReference>
<dbReference type="STRING" id="3750.A0A498HBV9"/>
<evidence type="ECO:0000259" key="15">
    <source>
        <dbReference type="PROSITE" id="PS50873"/>
    </source>
</evidence>
<keyword evidence="5" id="KW-0575">Peroxidase</keyword>
<dbReference type="InterPro" id="IPR000823">
    <property type="entry name" value="Peroxidase_pln"/>
</dbReference>
<keyword evidence="8" id="KW-0560">Oxidoreductase</keyword>
<feature type="binding site" evidence="11">
    <location>
        <position position="84"/>
    </location>
    <ligand>
        <name>Ca(2+)</name>
        <dbReference type="ChEBI" id="CHEBI:29108"/>
        <label>1</label>
    </ligand>
</feature>
<evidence type="ECO:0000256" key="13">
    <source>
        <dbReference type="PIRSR" id="PIRSR600823-5"/>
    </source>
</evidence>
<reference evidence="16 17" key="1">
    <citation type="submission" date="2018-10" db="EMBL/GenBank/DDBJ databases">
        <title>A high-quality apple genome assembly.</title>
        <authorList>
            <person name="Hu J."/>
        </authorList>
    </citation>
    <scope>NUCLEOTIDE SEQUENCE [LARGE SCALE GENOMIC DNA]</scope>
    <source>
        <strain evidence="17">cv. HFTH1</strain>
        <tissue evidence="16">Young leaf</tissue>
    </source>
</reference>
<keyword evidence="17" id="KW-1185">Reference proteome</keyword>
<protein>
    <recommendedName>
        <fullName evidence="4">peroxidase</fullName>
        <ecNumber evidence="4">1.11.1.7</ecNumber>
    </recommendedName>
</protein>
<feature type="binding site" evidence="11">
    <location>
        <position position="86"/>
    </location>
    <ligand>
        <name>Ca(2+)</name>
        <dbReference type="ChEBI" id="CHEBI:29108"/>
        <label>1</label>
    </ligand>
</feature>
<comment type="similarity">
    <text evidence="14">Belongs to the peroxidase family.</text>
</comment>
<dbReference type="PRINTS" id="PR00458">
    <property type="entry name" value="PEROXIDASE"/>
</dbReference>
<keyword evidence="13" id="KW-1015">Disulfide bond</keyword>
<dbReference type="InterPro" id="IPR002016">
    <property type="entry name" value="Haem_peroxidase"/>
</dbReference>
<dbReference type="GO" id="GO:0140825">
    <property type="term" value="F:lactoperoxidase activity"/>
    <property type="evidence" value="ECO:0007669"/>
    <property type="project" value="UniProtKB-EC"/>
</dbReference>
<dbReference type="PANTHER" id="PTHR31388:SF5">
    <property type="entry name" value="PEROXIDASE"/>
    <property type="match status" value="1"/>
</dbReference>
<dbReference type="SUPFAM" id="SSF48113">
    <property type="entry name" value="Heme-dependent peroxidases"/>
    <property type="match status" value="1"/>
</dbReference>
<dbReference type="InterPro" id="IPR010255">
    <property type="entry name" value="Haem_peroxidase_sf"/>
</dbReference>
<dbReference type="GO" id="GO:0006979">
    <property type="term" value="P:response to oxidative stress"/>
    <property type="evidence" value="ECO:0007669"/>
    <property type="project" value="InterPro"/>
</dbReference>
<gene>
    <name evidence="16" type="ORF">DVH24_030852</name>
</gene>
<dbReference type="Gene3D" id="1.10.520.10">
    <property type="match status" value="1"/>
</dbReference>
<feature type="domain" description="Plant heme peroxidase family profile" evidence="15">
    <location>
        <begin position="35"/>
        <end position="146"/>
    </location>
</feature>
<feature type="disulfide bond" evidence="13">
    <location>
        <begin position="45"/>
        <end position="125"/>
    </location>
</feature>
<evidence type="ECO:0000256" key="8">
    <source>
        <dbReference type="ARBA" id="ARBA00023002"/>
    </source>
</evidence>
<dbReference type="EMBL" id="RDQH01000343">
    <property type="protein sequence ID" value="RXH68519.1"/>
    <property type="molecule type" value="Genomic_DNA"/>
</dbReference>
<evidence type="ECO:0000256" key="11">
    <source>
        <dbReference type="PIRSR" id="PIRSR600823-3"/>
    </source>
</evidence>
<dbReference type="EC" id="1.11.1.7" evidence="4"/>
<feature type="binding site" evidence="11">
    <location>
        <position position="82"/>
    </location>
    <ligand>
        <name>Ca(2+)</name>
        <dbReference type="ChEBI" id="CHEBI:29108"/>
        <label>1</label>
    </ligand>
</feature>
<dbReference type="PANTHER" id="PTHR31388">
    <property type="entry name" value="PEROXIDASE 72-RELATED"/>
    <property type="match status" value="1"/>
</dbReference>
<evidence type="ECO:0000256" key="14">
    <source>
        <dbReference type="RuleBase" id="RU004241"/>
    </source>
</evidence>
<feature type="active site" description="Proton acceptor" evidence="10">
    <location>
        <position position="76"/>
    </location>
</feature>
<evidence type="ECO:0000256" key="3">
    <source>
        <dbReference type="ARBA" id="ARBA00002322"/>
    </source>
</evidence>
<dbReference type="InterPro" id="IPR019794">
    <property type="entry name" value="Peroxidases_AS"/>
</dbReference>
<feature type="binding site" evidence="11">
    <location>
        <position position="77"/>
    </location>
    <ligand>
        <name>Ca(2+)</name>
        <dbReference type="ChEBI" id="CHEBI:29108"/>
        <label>1</label>
    </ligand>
</feature>
<feature type="site" description="Transition state stabilizer" evidence="12">
    <location>
        <position position="72"/>
    </location>
</feature>
<evidence type="ECO:0000313" key="16">
    <source>
        <dbReference type="EMBL" id="RXH68519.1"/>
    </source>
</evidence>
<comment type="catalytic activity">
    <reaction evidence="1">
        <text>2 a phenolic donor + H2O2 = 2 a phenolic radical donor + 2 H2O</text>
        <dbReference type="Rhea" id="RHEA:56136"/>
        <dbReference type="ChEBI" id="CHEBI:15377"/>
        <dbReference type="ChEBI" id="CHEBI:16240"/>
        <dbReference type="ChEBI" id="CHEBI:139520"/>
        <dbReference type="ChEBI" id="CHEBI:139521"/>
        <dbReference type="EC" id="1.11.1.7"/>
    </reaction>
</comment>
<comment type="caution">
    <text evidence="16">The sequence shown here is derived from an EMBL/GenBank/DDBJ whole genome shotgun (WGS) entry which is preliminary data.</text>
</comment>
<name>A0A498HBV9_MALDO</name>
<dbReference type="PRINTS" id="PR00461">
    <property type="entry name" value="PLPEROXIDASE"/>
</dbReference>
<organism evidence="16 17">
    <name type="scientific">Malus domestica</name>
    <name type="common">Apple</name>
    <name type="synonym">Pyrus malus</name>
    <dbReference type="NCBI Taxonomy" id="3750"/>
    <lineage>
        <taxon>Eukaryota</taxon>
        <taxon>Viridiplantae</taxon>
        <taxon>Streptophyta</taxon>
        <taxon>Embryophyta</taxon>
        <taxon>Tracheophyta</taxon>
        <taxon>Spermatophyta</taxon>
        <taxon>Magnoliopsida</taxon>
        <taxon>eudicotyledons</taxon>
        <taxon>Gunneridae</taxon>
        <taxon>Pentapetalae</taxon>
        <taxon>rosids</taxon>
        <taxon>fabids</taxon>
        <taxon>Rosales</taxon>
        <taxon>Rosaceae</taxon>
        <taxon>Amygdaloideae</taxon>
        <taxon>Maleae</taxon>
        <taxon>Malus</taxon>
    </lineage>
</organism>
<dbReference type="PROSITE" id="PS50873">
    <property type="entry name" value="PEROXIDASE_4"/>
    <property type="match status" value="1"/>
</dbReference>
<keyword evidence="7 11" id="KW-0479">Metal-binding</keyword>
<comment type="cofactor">
    <cofactor evidence="11">
        <name>Ca(2+)</name>
        <dbReference type="ChEBI" id="CHEBI:29108"/>
    </cofactor>
    <text evidence="11">Binds 2 calcium ions per subunit.</text>
</comment>
<feature type="binding site" evidence="11">
    <location>
        <position position="98"/>
    </location>
    <ligand>
        <name>Ca(2+)</name>
        <dbReference type="ChEBI" id="CHEBI:29108"/>
        <label>1</label>
    </ligand>
</feature>
<comment type="cofactor">
    <cofactor evidence="2">
        <name>heme b</name>
        <dbReference type="ChEBI" id="CHEBI:60344"/>
    </cofactor>
</comment>
<feature type="disulfide bond" evidence="13">
    <location>
        <begin position="78"/>
        <end position="83"/>
    </location>
</feature>
<accession>A0A498HBV9</accession>
<evidence type="ECO:0000256" key="2">
    <source>
        <dbReference type="ARBA" id="ARBA00001970"/>
    </source>
</evidence>
<evidence type="ECO:0000256" key="4">
    <source>
        <dbReference type="ARBA" id="ARBA00012313"/>
    </source>
</evidence>
<proteinExistence type="inferred from homology"/>
<evidence type="ECO:0000256" key="9">
    <source>
        <dbReference type="ARBA" id="ARBA00023004"/>
    </source>
</evidence>
<keyword evidence="6" id="KW-0349">Heme</keyword>
<evidence type="ECO:0000256" key="1">
    <source>
        <dbReference type="ARBA" id="ARBA00000189"/>
    </source>
</evidence>
<evidence type="ECO:0000313" key="17">
    <source>
        <dbReference type="Proteomes" id="UP000290289"/>
    </source>
</evidence>
<keyword evidence="11" id="KW-0106">Calcium</keyword>
<dbReference type="Pfam" id="PF00141">
    <property type="entry name" value="peroxidase"/>
    <property type="match status" value="1"/>
</dbReference>
<evidence type="ECO:0000256" key="10">
    <source>
        <dbReference type="PIRSR" id="PIRSR600823-1"/>
    </source>
</evidence>
<feature type="binding site" evidence="11">
    <location>
        <position position="80"/>
    </location>
    <ligand>
        <name>Ca(2+)</name>
        <dbReference type="ChEBI" id="CHEBI:29108"/>
        <label>1</label>
    </ligand>
</feature>
<sequence length="158" mass="17082">MQFQPTSEILSPVTITGQVGDKFQTRIAHDGCNAQLSPNFYASTCPNLETIVRRAMTEAVIKELRIGASILRLFFHDCFVNGCDASILLDDTPTFTGEKNALPNQNSARGFEVIDTIKTRVEAACSSTVSCADILALAARDGVVLVSSHLTIFSSLQN</sequence>
<dbReference type="Proteomes" id="UP000290289">
    <property type="component" value="Chromosome 17"/>
</dbReference>
<dbReference type="GO" id="GO:0020037">
    <property type="term" value="F:heme binding"/>
    <property type="evidence" value="ECO:0007669"/>
    <property type="project" value="InterPro"/>
</dbReference>
<dbReference type="GO" id="GO:0046872">
    <property type="term" value="F:metal ion binding"/>
    <property type="evidence" value="ECO:0007669"/>
    <property type="project" value="UniProtKB-KW"/>
</dbReference>
<comment type="function">
    <text evidence="3">Removal of H(2)O(2), oxidation of toxic reductants, biosynthesis and degradation of lignin, suberization, auxin catabolism, response to environmental stresses such as wounding, pathogen attack and oxidative stress. These functions might be dependent on each isozyme/isoform in each plant tissue.</text>
</comment>